<protein>
    <recommendedName>
        <fullName evidence="3">YaiO family outer membrane beta-barrel protein</fullName>
    </recommendedName>
</protein>
<proteinExistence type="predicted"/>
<dbReference type="Pfam" id="PF09694">
    <property type="entry name" value="Gcw_chp"/>
    <property type="match status" value="1"/>
</dbReference>
<name>A0ABM7Q5P9_9GAMM</name>
<accession>A0ABM7Q5P9</accession>
<organism evidence="1 2">
    <name type="scientific">Noviluteimonas caseinilytica</name>
    <dbReference type="NCBI Taxonomy" id="2675101"/>
    <lineage>
        <taxon>Bacteria</taxon>
        <taxon>Pseudomonadati</taxon>
        <taxon>Pseudomonadota</taxon>
        <taxon>Gammaproteobacteria</taxon>
        <taxon>Lysobacterales</taxon>
        <taxon>Lysobacteraceae</taxon>
        <taxon>Noviluteimonas</taxon>
    </lineage>
</organism>
<reference evidence="1 2" key="1">
    <citation type="submission" date="2021-03" db="EMBL/GenBank/DDBJ databases">
        <title>Complete Genome Sequences of Two Lysobacter Strains Isolated from Sea Water (Lysobacter caseinilyticus) and Soil (Lysobacter helvus) in South Korea.</title>
        <authorList>
            <person name="Watanabe Y."/>
            <person name="Arakawa K."/>
        </authorList>
    </citation>
    <scope>NUCLEOTIDE SEQUENCE [LARGE SCALE GENOMIC DNA]</scope>
    <source>
        <strain evidence="1 2">KVB24</strain>
    </source>
</reference>
<dbReference type="NCBIfam" id="TIGR02001">
    <property type="entry name" value="gcw_chp"/>
    <property type="match status" value="1"/>
</dbReference>
<evidence type="ECO:0008006" key="3">
    <source>
        <dbReference type="Google" id="ProtNLM"/>
    </source>
</evidence>
<dbReference type="EMBL" id="AP024545">
    <property type="protein sequence ID" value="BCT92637.1"/>
    <property type="molecule type" value="Genomic_DNA"/>
</dbReference>
<sequence length="213" mass="23555">MFVAPAWAQVSGSVGVVSDYRYRGYSLSDDRPAVQGDIEWNANGGFYAGLFASTVRPAYQSSGALWIPYAGFAKRDGHGRSWDVGIRWSHFDSASAYDYPEVHVGVAFRRVTIRAHYAQDYFGDAPGVYVEVDGGVPFAERWQLLLHAGAAHDVETGGAGTRFDVRAGVSLATRVCDVSLSWQGTRGETEYPYYPPWDPYDRGGWVLGCVHRW</sequence>
<evidence type="ECO:0000313" key="1">
    <source>
        <dbReference type="EMBL" id="BCT92637.1"/>
    </source>
</evidence>
<gene>
    <name evidence="1" type="ORF">LYSCAS_16610</name>
</gene>
<dbReference type="InterPro" id="IPR010239">
    <property type="entry name" value="CHP02001"/>
</dbReference>
<evidence type="ECO:0000313" key="2">
    <source>
        <dbReference type="Proteomes" id="UP000681317"/>
    </source>
</evidence>
<dbReference type="Proteomes" id="UP000681317">
    <property type="component" value="Chromosome"/>
</dbReference>
<keyword evidence="2" id="KW-1185">Reference proteome</keyword>
<dbReference type="RefSeq" id="WP_213433455.1">
    <property type="nucleotide sequence ID" value="NZ_AP024545.1"/>
</dbReference>